<accession>A0ABR2I4Z9</accession>
<dbReference type="InterPro" id="IPR036770">
    <property type="entry name" value="Ankyrin_rpt-contain_sf"/>
</dbReference>
<gene>
    <name evidence="2" type="ORF">M9Y10_015963</name>
</gene>
<keyword evidence="1" id="KW-1133">Transmembrane helix</keyword>
<keyword evidence="3" id="KW-1185">Reference proteome</keyword>
<protein>
    <recommendedName>
        <fullName evidence="4">DUF3447 domain-containing protein</fullName>
    </recommendedName>
</protein>
<dbReference type="PANTHER" id="PTHR24159">
    <property type="match status" value="1"/>
</dbReference>
<evidence type="ECO:0000256" key="1">
    <source>
        <dbReference type="SAM" id="Phobius"/>
    </source>
</evidence>
<name>A0ABR2I4Z9_9EUKA</name>
<sequence length="388" mass="46571">MWEDLYPIIDKMSEIQTSILDFIDDNDEVNQQDSYENLVAIFEKEKNKHELKLILYMLSRISNEHHRCPDFFNKIFTFLDIIKDDIKKQFTSTDIFNIFKKNKRILLYFVENEMINLNQKIINIICYGKFRRRNYHLYFLPEIKQISKEISFKKEEEEEEESTNFDYKRKIGENDSYICQLIRNDLIDEFIIHVNQTNLSLSSKIIPSIYETNHFLLKKDKVTLIEYAAFFGAVQIVKYLMINNAKSDTSLWDYAIHSNNAEMIHLLENDLIEKPKQSKFGQLFIESTKCYHDDISRYIRDNILQNEIAQNIYNNSKLLKYYNFSCTKNILDENLFFYHLVKYDYYIIVDFLLKNANIDVNSITSIRITVFYCIFILFSLIKLLPIFE</sequence>
<reference evidence="2 3" key="1">
    <citation type="submission" date="2024-04" db="EMBL/GenBank/DDBJ databases">
        <title>Tritrichomonas musculus Genome.</title>
        <authorList>
            <person name="Alves-Ferreira E."/>
            <person name="Grigg M."/>
            <person name="Lorenzi H."/>
            <person name="Galac M."/>
        </authorList>
    </citation>
    <scope>NUCLEOTIDE SEQUENCE [LARGE SCALE GENOMIC DNA]</scope>
    <source>
        <strain evidence="2 3">EAF2021</strain>
    </source>
</reference>
<dbReference type="EMBL" id="JAPFFF010000020">
    <property type="protein sequence ID" value="KAK8857558.1"/>
    <property type="molecule type" value="Genomic_DNA"/>
</dbReference>
<keyword evidence="1" id="KW-0812">Transmembrane</keyword>
<evidence type="ECO:0000313" key="2">
    <source>
        <dbReference type="EMBL" id="KAK8857558.1"/>
    </source>
</evidence>
<evidence type="ECO:0000313" key="3">
    <source>
        <dbReference type="Proteomes" id="UP001470230"/>
    </source>
</evidence>
<proteinExistence type="predicted"/>
<evidence type="ECO:0008006" key="4">
    <source>
        <dbReference type="Google" id="ProtNLM"/>
    </source>
</evidence>
<keyword evidence="1" id="KW-0472">Membrane</keyword>
<comment type="caution">
    <text evidence="2">The sequence shown here is derived from an EMBL/GenBank/DDBJ whole genome shotgun (WGS) entry which is preliminary data.</text>
</comment>
<dbReference type="Proteomes" id="UP001470230">
    <property type="component" value="Unassembled WGS sequence"/>
</dbReference>
<feature type="transmembrane region" description="Helical" evidence="1">
    <location>
        <begin position="369"/>
        <end position="387"/>
    </location>
</feature>
<organism evidence="2 3">
    <name type="scientific">Tritrichomonas musculus</name>
    <dbReference type="NCBI Taxonomy" id="1915356"/>
    <lineage>
        <taxon>Eukaryota</taxon>
        <taxon>Metamonada</taxon>
        <taxon>Parabasalia</taxon>
        <taxon>Tritrichomonadida</taxon>
        <taxon>Tritrichomonadidae</taxon>
        <taxon>Tritrichomonas</taxon>
    </lineage>
</organism>
<dbReference type="SUPFAM" id="SSF48403">
    <property type="entry name" value="Ankyrin repeat"/>
    <property type="match status" value="1"/>
</dbReference>
<dbReference type="PANTHER" id="PTHR24159:SF5">
    <property type="entry name" value="ANK_REP_REGION DOMAIN-CONTAINING PROTEIN"/>
    <property type="match status" value="1"/>
</dbReference>